<gene>
    <name evidence="1" type="ORF">JOQ06_009128</name>
</gene>
<name>A0AAD6FSY5_9TELE</name>
<accession>A0AAD6FSY5</accession>
<comment type="caution">
    <text evidence="1">The sequence shown here is derived from an EMBL/GenBank/DDBJ whole genome shotgun (WGS) entry which is preliminary data.</text>
</comment>
<protein>
    <submittedName>
        <fullName evidence="1">Uncharacterized protein</fullName>
    </submittedName>
</protein>
<proteinExistence type="predicted"/>
<sequence length="184" mass="20469">MFTVQSQSVVSGTTSYTSGEIISAPFLLQKHRFYRLLYHHVFCVRSFPAADTPILRRPVFRWCCKEIHFSRRKSRAAVPGGAGQQCGCGDSSRQKDLGLHLGFLCQEPAVSAGQHSLPRILCFCGIHEMQLFNLYSESKACESQWLGRLASGGDKQPYGEASCLPARHLDTTNQVNFSTLQPSK</sequence>
<dbReference type="EMBL" id="JAPTMU010000002">
    <property type="protein sequence ID" value="KAJ4947086.1"/>
    <property type="molecule type" value="Genomic_DNA"/>
</dbReference>
<dbReference type="AlphaFoldDB" id="A0AAD6FSY5"/>
<dbReference type="Proteomes" id="UP001219934">
    <property type="component" value="Unassembled WGS sequence"/>
</dbReference>
<reference evidence="1" key="1">
    <citation type="submission" date="2022-11" db="EMBL/GenBank/DDBJ databases">
        <title>Chromosome-level genome of Pogonophryne albipinna.</title>
        <authorList>
            <person name="Jo E."/>
        </authorList>
    </citation>
    <scope>NUCLEOTIDE SEQUENCE</scope>
    <source>
        <strain evidence="1">SGF0006</strain>
        <tissue evidence="1">Muscle</tissue>
    </source>
</reference>
<keyword evidence="2" id="KW-1185">Reference proteome</keyword>
<organism evidence="1 2">
    <name type="scientific">Pogonophryne albipinna</name>
    <dbReference type="NCBI Taxonomy" id="1090488"/>
    <lineage>
        <taxon>Eukaryota</taxon>
        <taxon>Metazoa</taxon>
        <taxon>Chordata</taxon>
        <taxon>Craniata</taxon>
        <taxon>Vertebrata</taxon>
        <taxon>Euteleostomi</taxon>
        <taxon>Actinopterygii</taxon>
        <taxon>Neopterygii</taxon>
        <taxon>Teleostei</taxon>
        <taxon>Neoteleostei</taxon>
        <taxon>Acanthomorphata</taxon>
        <taxon>Eupercaria</taxon>
        <taxon>Perciformes</taxon>
        <taxon>Notothenioidei</taxon>
        <taxon>Pogonophryne</taxon>
    </lineage>
</organism>
<evidence type="ECO:0000313" key="2">
    <source>
        <dbReference type="Proteomes" id="UP001219934"/>
    </source>
</evidence>
<evidence type="ECO:0000313" key="1">
    <source>
        <dbReference type="EMBL" id="KAJ4947086.1"/>
    </source>
</evidence>